<evidence type="ECO:0000313" key="2">
    <source>
        <dbReference type="EMBL" id="KAL2742339.1"/>
    </source>
</evidence>
<organism evidence="2 3">
    <name type="scientific">Vespula maculifrons</name>
    <name type="common">Eastern yellow jacket</name>
    <name type="synonym">Wasp</name>
    <dbReference type="NCBI Taxonomy" id="7453"/>
    <lineage>
        <taxon>Eukaryota</taxon>
        <taxon>Metazoa</taxon>
        <taxon>Ecdysozoa</taxon>
        <taxon>Arthropoda</taxon>
        <taxon>Hexapoda</taxon>
        <taxon>Insecta</taxon>
        <taxon>Pterygota</taxon>
        <taxon>Neoptera</taxon>
        <taxon>Endopterygota</taxon>
        <taxon>Hymenoptera</taxon>
        <taxon>Apocrita</taxon>
        <taxon>Aculeata</taxon>
        <taxon>Vespoidea</taxon>
        <taxon>Vespidae</taxon>
        <taxon>Vespinae</taxon>
        <taxon>Vespula</taxon>
    </lineage>
</organism>
<dbReference type="EMBL" id="JAYRBN010000058">
    <property type="protein sequence ID" value="KAL2742339.1"/>
    <property type="molecule type" value="Genomic_DNA"/>
</dbReference>
<sequence>MPTATLNGTPQYGSSARGRWIDGSGQELPNNSILKNLHERARYIYEFASSRQRKLSGPSYRYNIMYRN</sequence>
<reference evidence="2 3" key="1">
    <citation type="journal article" date="2024" name="Ann. Entomol. Soc. Am.">
        <title>Genomic analyses of the southern and eastern yellowjacket wasps (Hymenoptera: Vespidae) reveal evolutionary signatures of social life.</title>
        <authorList>
            <person name="Catto M.A."/>
            <person name="Caine P.B."/>
            <person name="Orr S.E."/>
            <person name="Hunt B.G."/>
            <person name="Goodisman M.A.D."/>
        </authorList>
    </citation>
    <scope>NUCLEOTIDE SEQUENCE [LARGE SCALE GENOMIC DNA]</scope>
    <source>
        <strain evidence="2">232</strain>
        <tissue evidence="2">Head and thorax</tissue>
    </source>
</reference>
<evidence type="ECO:0000313" key="3">
    <source>
        <dbReference type="Proteomes" id="UP001607303"/>
    </source>
</evidence>
<proteinExistence type="predicted"/>
<name>A0ABD2CBJ9_VESMC</name>
<comment type="caution">
    <text evidence="2">The sequence shown here is derived from an EMBL/GenBank/DDBJ whole genome shotgun (WGS) entry which is preliminary data.</text>
</comment>
<keyword evidence="3" id="KW-1185">Reference proteome</keyword>
<dbReference type="Proteomes" id="UP001607303">
    <property type="component" value="Unassembled WGS sequence"/>
</dbReference>
<feature type="compositionally biased region" description="Polar residues" evidence="1">
    <location>
        <begin position="1"/>
        <end position="14"/>
    </location>
</feature>
<gene>
    <name evidence="2" type="ORF">V1477_009968</name>
</gene>
<accession>A0ABD2CBJ9</accession>
<protein>
    <submittedName>
        <fullName evidence="2">Uncharacterized protein</fullName>
    </submittedName>
</protein>
<dbReference type="AlphaFoldDB" id="A0ABD2CBJ9"/>
<evidence type="ECO:0000256" key="1">
    <source>
        <dbReference type="SAM" id="MobiDB-lite"/>
    </source>
</evidence>
<feature type="region of interest" description="Disordered" evidence="1">
    <location>
        <begin position="1"/>
        <end position="21"/>
    </location>
</feature>